<name>A0A0E9Q935_ANGAN</name>
<dbReference type="EMBL" id="GBXM01087604">
    <property type="protein sequence ID" value="JAH20973.1"/>
    <property type="molecule type" value="Transcribed_RNA"/>
</dbReference>
<organism evidence="1">
    <name type="scientific">Anguilla anguilla</name>
    <name type="common">European freshwater eel</name>
    <name type="synonym">Muraena anguilla</name>
    <dbReference type="NCBI Taxonomy" id="7936"/>
    <lineage>
        <taxon>Eukaryota</taxon>
        <taxon>Metazoa</taxon>
        <taxon>Chordata</taxon>
        <taxon>Craniata</taxon>
        <taxon>Vertebrata</taxon>
        <taxon>Euteleostomi</taxon>
        <taxon>Actinopterygii</taxon>
        <taxon>Neopterygii</taxon>
        <taxon>Teleostei</taxon>
        <taxon>Anguilliformes</taxon>
        <taxon>Anguillidae</taxon>
        <taxon>Anguilla</taxon>
    </lineage>
</organism>
<reference evidence="1" key="1">
    <citation type="submission" date="2014-11" db="EMBL/GenBank/DDBJ databases">
        <authorList>
            <person name="Amaro Gonzalez C."/>
        </authorList>
    </citation>
    <scope>NUCLEOTIDE SEQUENCE</scope>
</reference>
<dbReference type="AlphaFoldDB" id="A0A0E9Q935"/>
<protein>
    <submittedName>
        <fullName evidence="1">Uncharacterized protein</fullName>
    </submittedName>
</protein>
<reference evidence="1" key="2">
    <citation type="journal article" date="2015" name="Fish Shellfish Immunol.">
        <title>Early steps in the European eel (Anguilla anguilla)-Vibrio vulnificus interaction in the gills: Role of the RtxA13 toxin.</title>
        <authorList>
            <person name="Callol A."/>
            <person name="Pajuelo D."/>
            <person name="Ebbesson L."/>
            <person name="Teles M."/>
            <person name="MacKenzie S."/>
            <person name="Amaro C."/>
        </authorList>
    </citation>
    <scope>NUCLEOTIDE SEQUENCE</scope>
</reference>
<sequence length="40" mass="4793">MYIYWTRALNALFLMQMELYVLGCRRHSGIGMNRKAHSEM</sequence>
<dbReference type="EMBL" id="GBXM01095530">
    <property type="protein sequence ID" value="JAH13047.1"/>
    <property type="molecule type" value="Transcribed_RNA"/>
</dbReference>
<accession>A0A0E9Q935</accession>
<evidence type="ECO:0000313" key="1">
    <source>
        <dbReference type="EMBL" id="JAH13047.1"/>
    </source>
</evidence>
<proteinExistence type="predicted"/>